<keyword evidence="9" id="KW-1185">Reference proteome</keyword>
<dbReference type="PROSITE" id="PS51379">
    <property type="entry name" value="4FE4S_FER_2"/>
    <property type="match status" value="2"/>
</dbReference>
<dbReference type="PANTHER" id="PTHR42859:SF10">
    <property type="entry name" value="DIMETHYLSULFOXIDE REDUCTASE CHAIN B"/>
    <property type="match status" value="1"/>
</dbReference>
<organism evidence="8 9">
    <name type="scientific">Methanobacterium alkalithermotolerans</name>
    <dbReference type="NCBI Taxonomy" id="2731220"/>
    <lineage>
        <taxon>Archaea</taxon>
        <taxon>Methanobacteriati</taxon>
        <taxon>Methanobacteriota</taxon>
        <taxon>Methanomada group</taxon>
        <taxon>Methanobacteria</taxon>
        <taxon>Methanobacteriales</taxon>
        <taxon>Methanobacteriaceae</taxon>
        <taxon>Methanobacterium</taxon>
    </lineage>
</organism>
<sequence>MDKLIIQPDLCDGCMDCEEACAKLHGASRIMIREIGGAYYPIICQQCEDAPCKTICPTDAIQDKDVLPEKCIGCGLCMLVCPFGAVVMEDRKAQKCHQCPDLDTPACIKACSQRAISIIDTEKLKIEKQEQHIAKMSGIGKKTKKGSDIMTLLTAKSRAKKVFQ</sequence>
<dbReference type="InterPro" id="IPR017896">
    <property type="entry name" value="4Fe4S_Fe-S-bd"/>
</dbReference>
<keyword evidence="1" id="KW-0813">Transport</keyword>
<dbReference type="Pfam" id="PF12837">
    <property type="entry name" value="Fer4_6"/>
    <property type="match status" value="1"/>
</dbReference>
<dbReference type="InterPro" id="IPR050294">
    <property type="entry name" value="RnfB_subfamily"/>
</dbReference>
<keyword evidence="6" id="KW-0411">Iron-sulfur</keyword>
<evidence type="ECO:0000256" key="3">
    <source>
        <dbReference type="ARBA" id="ARBA00022723"/>
    </source>
</evidence>
<dbReference type="PROSITE" id="PS00198">
    <property type="entry name" value="4FE4S_FER_1"/>
    <property type="match status" value="1"/>
</dbReference>
<dbReference type="RefSeq" id="WP_211532669.1">
    <property type="nucleotide sequence ID" value="NZ_CP058560.1"/>
</dbReference>
<dbReference type="Gene3D" id="3.30.70.20">
    <property type="match status" value="2"/>
</dbReference>
<dbReference type="OrthoDB" id="2837at2157"/>
<dbReference type="AlphaFoldDB" id="A0A8T8K9D0"/>
<evidence type="ECO:0000256" key="4">
    <source>
        <dbReference type="ARBA" id="ARBA00022982"/>
    </source>
</evidence>
<dbReference type="GO" id="GO:0046872">
    <property type="term" value="F:metal ion binding"/>
    <property type="evidence" value="ECO:0007669"/>
    <property type="project" value="UniProtKB-KW"/>
</dbReference>
<dbReference type="InterPro" id="IPR017900">
    <property type="entry name" value="4Fe4S_Fe_S_CS"/>
</dbReference>
<keyword evidence="3" id="KW-0479">Metal-binding</keyword>
<dbReference type="GO" id="GO:0051539">
    <property type="term" value="F:4 iron, 4 sulfur cluster binding"/>
    <property type="evidence" value="ECO:0007669"/>
    <property type="project" value="UniProtKB-KW"/>
</dbReference>
<dbReference type="PANTHER" id="PTHR42859">
    <property type="entry name" value="OXIDOREDUCTASE"/>
    <property type="match status" value="1"/>
</dbReference>
<reference evidence="8" key="1">
    <citation type="submission" date="2020-07" db="EMBL/GenBank/DDBJ databases">
        <title>Methanobacterium. sp. MethCan genome.</title>
        <authorList>
            <person name="Postec A."/>
            <person name="Quemeneur M."/>
        </authorList>
    </citation>
    <scope>NUCLEOTIDE SEQUENCE</scope>
    <source>
        <strain evidence="8">MethCAN</strain>
    </source>
</reference>
<dbReference type="GeneID" id="64820707"/>
<accession>A0A8T8K9D0</accession>
<dbReference type="InterPro" id="IPR057431">
    <property type="entry name" value="LdpA_Fe-S-bd"/>
</dbReference>
<keyword evidence="5" id="KW-0408">Iron</keyword>
<dbReference type="Pfam" id="PF25160">
    <property type="entry name" value="LdpA_Fe-S-bd"/>
    <property type="match status" value="1"/>
</dbReference>
<evidence type="ECO:0000256" key="1">
    <source>
        <dbReference type="ARBA" id="ARBA00022448"/>
    </source>
</evidence>
<evidence type="ECO:0000313" key="9">
    <source>
        <dbReference type="Proteomes" id="UP000681041"/>
    </source>
</evidence>
<dbReference type="KEGG" id="meme:HYG87_08040"/>
<keyword evidence="2" id="KW-0004">4Fe-4S</keyword>
<dbReference type="GO" id="GO:0016491">
    <property type="term" value="F:oxidoreductase activity"/>
    <property type="evidence" value="ECO:0007669"/>
    <property type="project" value="UniProtKB-ARBA"/>
</dbReference>
<proteinExistence type="predicted"/>
<evidence type="ECO:0000256" key="6">
    <source>
        <dbReference type="ARBA" id="ARBA00023014"/>
    </source>
</evidence>
<evidence type="ECO:0000256" key="2">
    <source>
        <dbReference type="ARBA" id="ARBA00022485"/>
    </source>
</evidence>
<gene>
    <name evidence="8" type="ORF">HYG87_08040</name>
</gene>
<evidence type="ECO:0000313" key="8">
    <source>
        <dbReference type="EMBL" id="QUH23713.1"/>
    </source>
</evidence>
<evidence type="ECO:0000259" key="7">
    <source>
        <dbReference type="PROSITE" id="PS51379"/>
    </source>
</evidence>
<dbReference type="EMBL" id="CP058560">
    <property type="protein sequence ID" value="QUH23713.1"/>
    <property type="molecule type" value="Genomic_DNA"/>
</dbReference>
<protein>
    <submittedName>
        <fullName evidence="8">4Fe-4S dicluster domain-containing protein</fullName>
    </submittedName>
</protein>
<feature type="domain" description="4Fe-4S ferredoxin-type" evidence="7">
    <location>
        <begin position="2"/>
        <end position="33"/>
    </location>
</feature>
<dbReference type="SUPFAM" id="SSF54862">
    <property type="entry name" value="4Fe-4S ferredoxins"/>
    <property type="match status" value="1"/>
</dbReference>
<evidence type="ECO:0000256" key="5">
    <source>
        <dbReference type="ARBA" id="ARBA00023004"/>
    </source>
</evidence>
<feature type="domain" description="4Fe-4S ferredoxin-type" evidence="7">
    <location>
        <begin position="62"/>
        <end position="91"/>
    </location>
</feature>
<name>A0A8T8K9D0_9EURY</name>
<dbReference type="Proteomes" id="UP000681041">
    <property type="component" value="Chromosome"/>
</dbReference>
<keyword evidence="4" id="KW-0249">Electron transport</keyword>